<evidence type="ECO:0000313" key="13">
    <source>
        <dbReference type="EMBL" id="RNI33764.1"/>
    </source>
</evidence>
<feature type="chain" id="PRO_5018171734" evidence="10">
    <location>
        <begin position="22"/>
        <end position="992"/>
    </location>
</feature>
<dbReference type="InterPro" id="IPR036942">
    <property type="entry name" value="Beta-barrel_TonB_sf"/>
</dbReference>
<evidence type="ECO:0000259" key="12">
    <source>
        <dbReference type="Pfam" id="PF07715"/>
    </source>
</evidence>
<reference evidence="13 14" key="1">
    <citation type="submission" date="2018-11" db="EMBL/GenBank/DDBJ databases">
        <title>Draft genome sequence of Ferruginibacter sp. BO-59.</title>
        <authorList>
            <person name="Im W.T."/>
        </authorList>
    </citation>
    <scope>NUCLEOTIDE SEQUENCE [LARGE SCALE GENOMIC DNA]</scope>
    <source>
        <strain evidence="13 14">BO-59</strain>
    </source>
</reference>
<dbReference type="InterPro" id="IPR000531">
    <property type="entry name" value="Beta-barrel_TonB"/>
</dbReference>
<evidence type="ECO:0000256" key="9">
    <source>
        <dbReference type="RuleBase" id="RU003357"/>
    </source>
</evidence>
<dbReference type="SUPFAM" id="SSF56935">
    <property type="entry name" value="Porins"/>
    <property type="match status" value="1"/>
</dbReference>
<dbReference type="Proteomes" id="UP000267223">
    <property type="component" value="Unassembled WGS sequence"/>
</dbReference>
<keyword evidence="7 8" id="KW-0998">Cell outer membrane</keyword>
<evidence type="ECO:0000256" key="10">
    <source>
        <dbReference type="SAM" id="SignalP"/>
    </source>
</evidence>
<evidence type="ECO:0000256" key="7">
    <source>
        <dbReference type="ARBA" id="ARBA00023237"/>
    </source>
</evidence>
<evidence type="ECO:0000256" key="2">
    <source>
        <dbReference type="ARBA" id="ARBA00022448"/>
    </source>
</evidence>
<dbReference type="InterPro" id="IPR023997">
    <property type="entry name" value="TonB-dep_OMP_SusC/RagA_CS"/>
</dbReference>
<dbReference type="Pfam" id="PF13715">
    <property type="entry name" value="CarbopepD_reg_2"/>
    <property type="match status" value="1"/>
</dbReference>
<comment type="caution">
    <text evidence="13">The sequence shown here is derived from an EMBL/GenBank/DDBJ whole genome shotgun (WGS) entry which is preliminary data.</text>
</comment>
<dbReference type="GO" id="GO:0009279">
    <property type="term" value="C:cell outer membrane"/>
    <property type="evidence" value="ECO:0007669"/>
    <property type="project" value="UniProtKB-SubCell"/>
</dbReference>
<evidence type="ECO:0000256" key="6">
    <source>
        <dbReference type="ARBA" id="ARBA00023136"/>
    </source>
</evidence>
<evidence type="ECO:0000256" key="1">
    <source>
        <dbReference type="ARBA" id="ARBA00004571"/>
    </source>
</evidence>
<evidence type="ECO:0000313" key="14">
    <source>
        <dbReference type="Proteomes" id="UP000267223"/>
    </source>
</evidence>
<feature type="domain" description="TonB-dependent receptor-like beta-barrel" evidence="11">
    <location>
        <begin position="410"/>
        <end position="946"/>
    </location>
</feature>
<dbReference type="Gene3D" id="2.60.40.1120">
    <property type="entry name" value="Carboxypeptidase-like, regulatory domain"/>
    <property type="match status" value="1"/>
</dbReference>
<evidence type="ECO:0000256" key="4">
    <source>
        <dbReference type="ARBA" id="ARBA00022692"/>
    </source>
</evidence>
<dbReference type="AlphaFoldDB" id="A0A3M9N7H0"/>
<gene>
    <name evidence="13" type="ORF">EFY79_17385</name>
</gene>
<evidence type="ECO:0000256" key="3">
    <source>
        <dbReference type="ARBA" id="ARBA00022452"/>
    </source>
</evidence>
<dbReference type="RefSeq" id="WP_123122021.1">
    <property type="nucleotide sequence ID" value="NZ_RJJR01000016.1"/>
</dbReference>
<keyword evidence="2 8" id="KW-0813">Transport</keyword>
<keyword evidence="10" id="KW-0732">Signal</keyword>
<organism evidence="13 14">
    <name type="scientific">Hanamia caeni</name>
    <dbReference type="NCBI Taxonomy" id="2294116"/>
    <lineage>
        <taxon>Bacteria</taxon>
        <taxon>Pseudomonadati</taxon>
        <taxon>Bacteroidota</taxon>
        <taxon>Chitinophagia</taxon>
        <taxon>Chitinophagales</taxon>
        <taxon>Chitinophagaceae</taxon>
        <taxon>Hanamia</taxon>
    </lineage>
</organism>
<dbReference type="InterPro" id="IPR023996">
    <property type="entry name" value="TonB-dep_OMP_SusC/RagA"/>
</dbReference>
<evidence type="ECO:0000256" key="5">
    <source>
        <dbReference type="ARBA" id="ARBA00023077"/>
    </source>
</evidence>
<dbReference type="InterPro" id="IPR039426">
    <property type="entry name" value="TonB-dep_rcpt-like"/>
</dbReference>
<dbReference type="InterPro" id="IPR008969">
    <property type="entry name" value="CarboxyPept-like_regulatory"/>
</dbReference>
<dbReference type="EMBL" id="RJJR01000016">
    <property type="protein sequence ID" value="RNI33764.1"/>
    <property type="molecule type" value="Genomic_DNA"/>
</dbReference>
<name>A0A3M9N7H0_9BACT</name>
<sequence length="992" mass="106992">MGKKLLFSGLFLFCCIFQSMAQQRTITGKVTSSDGTPLVGVSVLVAGQKTGVTTESDGTFTINVPQDAKALQISYVGFEPKTVDISSATNVNVELVNSAASLTDVVVVGYGTSRRRDLTGAITSIKANDFNQGAIAAPDQLLQGKVSGLEITTNNGQPGAAATIKIRGNNSIRSGGNPLYVIDGVPLDGRTAKPGLNFGGSGLDFGTTPESNPLLYVNPNDIAQIDVLKDASSTAIYGSRGANGVIIITTKRGTSGKTKVEFGTKFGVNAGYMHKYKVLSTSQFKTALHTYSLDTLSNSLDHGGSVDALKAITQNSLSQAYNLAFSGGNERGKFRVSFLGSQDFGFIKKTSLDKYLGNFTGEYKFLDNRLSINFDVIAGHTTENMGLISNTAGAGGNLMAWALNWNPTAAFTTSNGLFSNAVNSVPNPLAVIEGYNDVSNVNVFLGNISATLKIAKGLDYKFLYAINHGTGKRNTNIDGWIDGINSVSGIGDAAISDAFLTSETFTHTLTYNTDLTQTLSMEALAGYEYWKTNYGNSSVFASQFNTNLDQQNRISVLYTSFFQNAKTQNPLVTFVDPTTEIQSYFGRVNFNLSSKYYLTATIRGDGSSKFGKNNKYGYFPSVGAKWTISNEDFLSSSPVISNLGLRASWGITGNQEFPAGSSQEQFNSGSYNSIGQSNVANPDLKWEKTAQINVGLDFAFLKNRVYGSVDYYHKNTTDILFQSTAIQPAPASIFFINLPAHLINSGVEFSIGATVVSNTNFSWDAQINMAHNKNLLTDFKQANIATAQVSGQGVSGTLAQIIGNDHPVNVFYLKKFGGFDQNGQQIIAEQPTFMGDPNPHLLYGFSTTLRYRKLSLALNASGASGFYIYNNTFNSVTNISNLQNGKNVDASIIGSKENINASVAVSSRYLEKGDYLKLRNVTLTYAFGDVGKFVKNLNVFVSGSNLFVITKFTGFDPEVDVDKNQNGYPSRNIEYIPYPTPRVINFGFNMSL</sequence>
<dbReference type="Pfam" id="PF00593">
    <property type="entry name" value="TonB_dep_Rec_b-barrel"/>
    <property type="match status" value="1"/>
</dbReference>
<dbReference type="OrthoDB" id="9768177at2"/>
<keyword evidence="5 9" id="KW-0798">TonB box</keyword>
<comment type="subcellular location">
    <subcellularLocation>
        <location evidence="1 8">Cell outer membrane</location>
        <topology evidence="1 8">Multi-pass membrane protein</topology>
    </subcellularLocation>
</comment>
<dbReference type="Gene3D" id="2.40.170.20">
    <property type="entry name" value="TonB-dependent receptor, beta-barrel domain"/>
    <property type="match status" value="1"/>
</dbReference>
<dbReference type="InterPro" id="IPR037066">
    <property type="entry name" value="Plug_dom_sf"/>
</dbReference>
<feature type="domain" description="TonB-dependent receptor plug" evidence="12">
    <location>
        <begin position="115"/>
        <end position="245"/>
    </location>
</feature>
<dbReference type="NCBIfam" id="TIGR04057">
    <property type="entry name" value="SusC_RagA_signa"/>
    <property type="match status" value="1"/>
</dbReference>
<feature type="signal peptide" evidence="10">
    <location>
        <begin position="1"/>
        <end position="21"/>
    </location>
</feature>
<dbReference type="Pfam" id="PF07715">
    <property type="entry name" value="Plug"/>
    <property type="match status" value="1"/>
</dbReference>
<keyword evidence="3 8" id="KW-1134">Transmembrane beta strand</keyword>
<dbReference type="NCBIfam" id="TIGR04056">
    <property type="entry name" value="OMP_RagA_SusC"/>
    <property type="match status" value="1"/>
</dbReference>
<dbReference type="InterPro" id="IPR012910">
    <property type="entry name" value="Plug_dom"/>
</dbReference>
<protein>
    <submittedName>
        <fullName evidence="13">SusC/RagA family TonB-linked outer membrane protein</fullName>
    </submittedName>
</protein>
<dbReference type="Gene3D" id="2.170.130.10">
    <property type="entry name" value="TonB-dependent receptor, plug domain"/>
    <property type="match status" value="1"/>
</dbReference>
<dbReference type="SUPFAM" id="SSF49464">
    <property type="entry name" value="Carboxypeptidase regulatory domain-like"/>
    <property type="match status" value="1"/>
</dbReference>
<evidence type="ECO:0000259" key="11">
    <source>
        <dbReference type="Pfam" id="PF00593"/>
    </source>
</evidence>
<keyword evidence="6 8" id="KW-0472">Membrane</keyword>
<keyword evidence="4 8" id="KW-0812">Transmembrane</keyword>
<keyword evidence="14" id="KW-1185">Reference proteome</keyword>
<dbReference type="PROSITE" id="PS52016">
    <property type="entry name" value="TONB_DEPENDENT_REC_3"/>
    <property type="match status" value="1"/>
</dbReference>
<evidence type="ECO:0000256" key="8">
    <source>
        <dbReference type="PROSITE-ProRule" id="PRU01360"/>
    </source>
</evidence>
<proteinExistence type="inferred from homology"/>
<accession>A0A3M9N7H0</accession>
<comment type="similarity">
    <text evidence="8 9">Belongs to the TonB-dependent receptor family.</text>
</comment>